<dbReference type="EMBL" id="GBRH01233384">
    <property type="protein sequence ID" value="JAD64511.1"/>
    <property type="molecule type" value="Transcribed_RNA"/>
</dbReference>
<sequence>MCGLPCPGSRCRRPRRICRCGSRRQAPRRS</sequence>
<organism evidence="1">
    <name type="scientific">Arundo donax</name>
    <name type="common">Giant reed</name>
    <name type="synonym">Donax arundinaceus</name>
    <dbReference type="NCBI Taxonomy" id="35708"/>
    <lineage>
        <taxon>Eukaryota</taxon>
        <taxon>Viridiplantae</taxon>
        <taxon>Streptophyta</taxon>
        <taxon>Embryophyta</taxon>
        <taxon>Tracheophyta</taxon>
        <taxon>Spermatophyta</taxon>
        <taxon>Magnoliopsida</taxon>
        <taxon>Liliopsida</taxon>
        <taxon>Poales</taxon>
        <taxon>Poaceae</taxon>
        <taxon>PACMAD clade</taxon>
        <taxon>Arundinoideae</taxon>
        <taxon>Arundineae</taxon>
        <taxon>Arundo</taxon>
    </lineage>
</organism>
<evidence type="ECO:0000313" key="1">
    <source>
        <dbReference type="EMBL" id="JAD64511.1"/>
    </source>
</evidence>
<protein>
    <submittedName>
        <fullName evidence="1">Uncharacterized protein</fullName>
    </submittedName>
</protein>
<proteinExistence type="predicted"/>
<accession>A0A0A9SBM5</accession>
<reference evidence="1" key="1">
    <citation type="submission" date="2014-09" db="EMBL/GenBank/DDBJ databases">
        <authorList>
            <person name="Magalhaes I.L.F."/>
            <person name="Oliveira U."/>
            <person name="Santos F.R."/>
            <person name="Vidigal T.H.D.A."/>
            <person name="Brescovit A.D."/>
            <person name="Santos A.J."/>
        </authorList>
    </citation>
    <scope>NUCLEOTIDE SEQUENCE</scope>
    <source>
        <tissue evidence="1">Shoot tissue taken approximately 20 cm above the soil surface</tissue>
    </source>
</reference>
<name>A0A0A9SBM5_ARUDO</name>
<reference evidence="1" key="2">
    <citation type="journal article" date="2015" name="Data Brief">
        <title>Shoot transcriptome of the giant reed, Arundo donax.</title>
        <authorList>
            <person name="Barrero R.A."/>
            <person name="Guerrero F.D."/>
            <person name="Moolhuijzen P."/>
            <person name="Goolsby J.A."/>
            <person name="Tidwell J."/>
            <person name="Bellgard S.E."/>
            <person name="Bellgard M.I."/>
        </authorList>
    </citation>
    <scope>NUCLEOTIDE SEQUENCE</scope>
    <source>
        <tissue evidence="1">Shoot tissue taken approximately 20 cm above the soil surface</tissue>
    </source>
</reference>
<dbReference type="AlphaFoldDB" id="A0A0A9SBM5"/>